<evidence type="ECO:0000313" key="2">
    <source>
        <dbReference type="Proteomes" id="UP001460270"/>
    </source>
</evidence>
<name>A0AAW0MQG3_9GOBI</name>
<dbReference type="Proteomes" id="UP001460270">
    <property type="component" value="Unassembled WGS sequence"/>
</dbReference>
<proteinExistence type="predicted"/>
<keyword evidence="2" id="KW-1185">Reference proteome</keyword>
<sequence>MPVIFCDHTSPSNLRLGPVYPLPPDPSNLDLTCAPVDFEVRDPRLGFKDSPKDGAENERRSTDLKAKALEHADAMVSVTIRFLQGERVYSEAGQPRFTNLKRSERSMSHRRYGVTCPESQM</sequence>
<comment type="caution">
    <text evidence="1">The sequence shown here is derived from an EMBL/GenBank/DDBJ whole genome shotgun (WGS) entry which is preliminary data.</text>
</comment>
<protein>
    <submittedName>
        <fullName evidence="1">Uncharacterized protein</fullName>
    </submittedName>
</protein>
<organism evidence="1 2">
    <name type="scientific">Mugilogobius chulae</name>
    <name type="common">yellowstripe goby</name>
    <dbReference type="NCBI Taxonomy" id="88201"/>
    <lineage>
        <taxon>Eukaryota</taxon>
        <taxon>Metazoa</taxon>
        <taxon>Chordata</taxon>
        <taxon>Craniata</taxon>
        <taxon>Vertebrata</taxon>
        <taxon>Euteleostomi</taxon>
        <taxon>Actinopterygii</taxon>
        <taxon>Neopterygii</taxon>
        <taxon>Teleostei</taxon>
        <taxon>Neoteleostei</taxon>
        <taxon>Acanthomorphata</taxon>
        <taxon>Gobiaria</taxon>
        <taxon>Gobiiformes</taxon>
        <taxon>Gobioidei</taxon>
        <taxon>Gobiidae</taxon>
        <taxon>Gobionellinae</taxon>
        <taxon>Mugilogobius</taxon>
    </lineage>
</organism>
<dbReference type="EMBL" id="JBBPFD010000022">
    <property type="protein sequence ID" value="KAK7881377.1"/>
    <property type="molecule type" value="Genomic_DNA"/>
</dbReference>
<gene>
    <name evidence="1" type="ORF">WMY93_029786</name>
</gene>
<reference evidence="2" key="1">
    <citation type="submission" date="2024-04" db="EMBL/GenBank/DDBJ databases">
        <title>Salinicola lusitanus LLJ914,a marine bacterium isolated from the Okinawa Trough.</title>
        <authorList>
            <person name="Li J."/>
        </authorList>
    </citation>
    <scope>NUCLEOTIDE SEQUENCE [LARGE SCALE GENOMIC DNA]</scope>
</reference>
<accession>A0AAW0MQG3</accession>
<evidence type="ECO:0000313" key="1">
    <source>
        <dbReference type="EMBL" id="KAK7881377.1"/>
    </source>
</evidence>
<dbReference type="AlphaFoldDB" id="A0AAW0MQG3"/>